<feature type="transmembrane region" description="Helical" evidence="1">
    <location>
        <begin position="237"/>
        <end position="258"/>
    </location>
</feature>
<dbReference type="EMBL" id="CAJNIZ010042971">
    <property type="protein sequence ID" value="CAE7644990.1"/>
    <property type="molecule type" value="Genomic_DNA"/>
</dbReference>
<reference evidence="2" key="1">
    <citation type="submission" date="2021-02" db="EMBL/GenBank/DDBJ databases">
        <authorList>
            <person name="Dougan E. K."/>
            <person name="Rhodes N."/>
            <person name="Thang M."/>
            <person name="Chan C."/>
        </authorList>
    </citation>
    <scope>NUCLEOTIDE SEQUENCE</scope>
</reference>
<gene>
    <name evidence="2" type="primary">nipblb</name>
    <name evidence="2" type="ORF">SPIL2461_LOCUS17133</name>
</gene>
<dbReference type="Proteomes" id="UP000649617">
    <property type="component" value="Unassembled WGS sequence"/>
</dbReference>
<proteinExistence type="predicted"/>
<dbReference type="AlphaFoldDB" id="A0A812VN55"/>
<dbReference type="OrthoDB" id="447924at2759"/>
<keyword evidence="1" id="KW-0472">Membrane</keyword>
<keyword evidence="1" id="KW-1133">Transmembrane helix</keyword>
<keyword evidence="1" id="KW-0812">Transmembrane</keyword>
<evidence type="ECO:0000313" key="3">
    <source>
        <dbReference type="Proteomes" id="UP000649617"/>
    </source>
</evidence>
<evidence type="ECO:0000313" key="2">
    <source>
        <dbReference type="EMBL" id="CAE7644990.1"/>
    </source>
</evidence>
<protein>
    <submittedName>
        <fullName evidence="2">Nipblb protein</fullName>
    </submittedName>
</protein>
<accession>A0A812VN55</accession>
<comment type="caution">
    <text evidence="2">The sequence shown here is derived from an EMBL/GenBank/DDBJ whole genome shotgun (WGS) entry which is preliminary data.</text>
</comment>
<sequence length="280" mass="31279">MPCFDMDVTLAVLVGLCTSACFVLRVDIADLYLPPHKRCSEDSYLQDPLKDVCMQFMMDVTRGIYVVKGVRYDFEETLARSGLDVETQSLEVESLKEVFASNVAADVQRQLVESDAGQMAQQGANQLVQAVTALMSQSGLANIERACGEHVIVSGGDQELTFELKPGPPRCWDLILSCKKFNFASFMLSSRSSRSDEAEVLACSRSSQILRFALVRFAATNHLQPLSVEVLLWDLHLIAWAHITSGFFVFFLCHCFLFRPSHALALASSSAFEQFDRLWR</sequence>
<organism evidence="2 3">
    <name type="scientific">Symbiodinium pilosum</name>
    <name type="common">Dinoflagellate</name>
    <dbReference type="NCBI Taxonomy" id="2952"/>
    <lineage>
        <taxon>Eukaryota</taxon>
        <taxon>Sar</taxon>
        <taxon>Alveolata</taxon>
        <taxon>Dinophyceae</taxon>
        <taxon>Suessiales</taxon>
        <taxon>Symbiodiniaceae</taxon>
        <taxon>Symbiodinium</taxon>
    </lineage>
</organism>
<evidence type="ECO:0000256" key="1">
    <source>
        <dbReference type="SAM" id="Phobius"/>
    </source>
</evidence>
<name>A0A812VN55_SYMPI</name>
<keyword evidence="3" id="KW-1185">Reference proteome</keyword>